<feature type="region of interest" description="Disordered" evidence="1">
    <location>
        <begin position="1"/>
        <end position="25"/>
    </location>
</feature>
<name>A0A9D3V8L8_9ROSI</name>
<reference evidence="2 3" key="1">
    <citation type="journal article" date="2021" name="Plant Biotechnol. J.">
        <title>Multi-omics assisted identification of the key and species-specific regulatory components of drought-tolerant mechanisms in Gossypium stocksii.</title>
        <authorList>
            <person name="Yu D."/>
            <person name="Ke L."/>
            <person name="Zhang D."/>
            <person name="Wu Y."/>
            <person name="Sun Y."/>
            <person name="Mei J."/>
            <person name="Sun J."/>
            <person name="Sun Y."/>
        </authorList>
    </citation>
    <scope>NUCLEOTIDE SEQUENCE [LARGE SCALE GENOMIC DNA]</scope>
    <source>
        <strain evidence="3">cv. E1</strain>
        <tissue evidence="2">Leaf</tissue>
    </source>
</reference>
<organism evidence="2 3">
    <name type="scientific">Gossypium stocksii</name>
    <dbReference type="NCBI Taxonomy" id="47602"/>
    <lineage>
        <taxon>Eukaryota</taxon>
        <taxon>Viridiplantae</taxon>
        <taxon>Streptophyta</taxon>
        <taxon>Embryophyta</taxon>
        <taxon>Tracheophyta</taxon>
        <taxon>Spermatophyta</taxon>
        <taxon>Magnoliopsida</taxon>
        <taxon>eudicotyledons</taxon>
        <taxon>Gunneridae</taxon>
        <taxon>Pentapetalae</taxon>
        <taxon>rosids</taxon>
        <taxon>malvids</taxon>
        <taxon>Malvales</taxon>
        <taxon>Malvaceae</taxon>
        <taxon>Malvoideae</taxon>
        <taxon>Gossypium</taxon>
    </lineage>
</organism>
<feature type="non-terminal residue" evidence="2">
    <location>
        <position position="1"/>
    </location>
</feature>
<gene>
    <name evidence="2" type="ORF">J1N35_025864</name>
</gene>
<evidence type="ECO:0000256" key="1">
    <source>
        <dbReference type="SAM" id="MobiDB-lite"/>
    </source>
</evidence>
<evidence type="ECO:0000313" key="3">
    <source>
        <dbReference type="Proteomes" id="UP000828251"/>
    </source>
</evidence>
<comment type="caution">
    <text evidence="2">The sequence shown here is derived from an EMBL/GenBank/DDBJ whole genome shotgun (WGS) entry which is preliminary data.</text>
</comment>
<keyword evidence="3" id="KW-1185">Reference proteome</keyword>
<protein>
    <submittedName>
        <fullName evidence="2">Uncharacterized protein</fullName>
    </submittedName>
</protein>
<accession>A0A9D3V8L8</accession>
<proteinExistence type="predicted"/>
<dbReference type="EMBL" id="JAIQCV010000008">
    <property type="protein sequence ID" value="KAH1073536.1"/>
    <property type="molecule type" value="Genomic_DNA"/>
</dbReference>
<sequence>TRATRENKVFRKHPHINTKEQEEQPLTVEARLSRIEARLDTMETQVATILNILQSFIYFPPNVAGTTTAQTKFWSRDK</sequence>
<dbReference type="AlphaFoldDB" id="A0A9D3V8L8"/>
<dbReference type="Proteomes" id="UP000828251">
    <property type="component" value="Unassembled WGS sequence"/>
</dbReference>
<evidence type="ECO:0000313" key="2">
    <source>
        <dbReference type="EMBL" id="KAH1073536.1"/>
    </source>
</evidence>